<dbReference type="OrthoDB" id="3038402at2759"/>
<dbReference type="Gene3D" id="3.80.10.10">
    <property type="entry name" value="Ribonuclease Inhibitor"/>
    <property type="match status" value="1"/>
</dbReference>
<comment type="caution">
    <text evidence="1">The sequence shown here is derived from an EMBL/GenBank/DDBJ whole genome shotgun (WGS) entry which is preliminary data.</text>
</comment>
<name>A0A8K0UGB0_9AGAR</name>
<organism evidence="1 2">
    <name type="scientific">Cristinia sonorae</name>
    <dbReference type="NCBI Taxonomy" id="1940300"/>
    <lineage>
        <taxon>Eukaryota</taxon>
        <taxon>Fungi</taxon>
        <taxon>Dikarya</taxon>
        <taxon>Basidiomycota</taxon>
        <taxon>Agaricomycotina</taxon>
        <taxon>Agaricomycetes</taxon>
        <taxon>Agaricomycetidae</taxon>
        <taxon>Agaricales</taxon>
        <taxon>Pleurotineae</taxon>
        <taxon>Stephanosporaceae</taxon>
        <taxon>Cristinia</taxon>
    </lineage>
</organism>
<proteinExistence type="predicted"/>
<dbReference type="SUPFAM" id="SSF52058">
    <property type="entry name" value="L domain-like"/>
    <property type="match status" value="1"/>
</dbReference>
<dbReference type="EMBL" id="JAEVFJ010000039">
    <property type="protein sequence ID" value="KAH8088955.1"/>
    <property type="molecule type" value="Genomic_DNA"/>
</dbReference>
<sequence length="616" mass="69142">MRVVRLNSWDVDPDFDHECDPEAPTERLYEVSDPERSFLSSFGSPSDFEDFPLEDLAFPGPDPSPLSTLPPELLGEIFLIVKDGYLNGLEYDTDRWVYLSHICQNWRQVSLATPLLWRDIQAIIPDQLEYLHMMLMRSSHAPLRLSLEACDGNETAKLLRSELHRVEDLRVNFHSDTTLSVDISSWTPPDAPLLKTLDVQAEMTPNWRAADGVIIETSFSDIHLLLSHDFSSPRLEYVQFRRFPYPSVSPYFRPTLKTLSLHHCKEILASELLRTISSMPLLEYITINDTLDDDPQTEASEYIELPHLKIIEIRNNGGRPTAHILDGLLFPSTTHLQISPGGRSEHTFTAIPALMSKATGQTLLNSTHPVTSLSVRSPCDDYDNAPNIDMWTCANVLGVYGSSNSLNIDAFKRDNTPFCTAFFSGDAGALLHTLCSLSPYPFTSLRTLHLSHLRSVIGGGPWCAENGLVYHWSSAFRSFTMLESLYLEGLLLDGLGSPHVLLSPYRTLTTDTPTPDLYENTTTTTITASLPLPFPRLRLLSFAHIRWNEIAIGHLHAMLQARFDAGLGLDTLILSSTLCLDSDDAGRLGEYAREFHWDGGLDAHPAFLRRLRKQVV</sequence>
<gene>
    <name evidence="1" type="ORF">BXZ70DRAFT_501288</name>
</gene>
<reference evidence="1" key="1">
    <citation type="journal article" date="2021" name="New Phytol.">
        <title>Evolutionary innovations through gain and loss of genes in the ectomycorrhizal Boletales.</title>
        <authorList>
            <person name="Wu G."/>
            <person name="Miyauchi S."/>
            <person name="Morin E."/>
            <person name="Kuo A."/>
            <person name="Drula E."/>
            <person name="Varga T."/>
            <person name="Kohler A."/>
            <person name="Feng B."/>
            <person name="Cao Y."/>
            <person name="Lipzen A."/>
            <person name="Daum C."/>
            <person name="Hundley H."/>
            <person name="Pangilinan J."/>
            <person name="Johnson J."/>
            <person name="Barry K."/>
            <person name="LaButti K."/>
            <person name="Ng V."/>
            <person name="Ahrendt S."/>
            <person name="Min B."/>
            <person name="Choi I.G."/>
            <person name="Park H."/>
            <person name="Plett J.M."/>
            <person name="Magnuson J."/>
            <person name="Spatafora J.W."/>
            <person name="Nagy L.G."/>
            <person name="Henrissat B."/>
            <person name="Grigoriev I.V."/>
            <person name="Yang Z.L."/>
            <person name="Xu J."/>
            <person name="Martin F.M."/>
        </authorList>
    </citation>
    <scope>NUCLEOTIDE SEQUENCE</scope>
    <source>
        <strain evidence="1">KKN 215</strain>
    </source>
</reference>
<evidence type="ECO:0000313" key="1">
    <source>
        <dbReference type="EMBL" id="KAH8088955.1"/>
    </source>
</evidence>
<evidence type="ECO:0000313" key="2">
    <source>
        <dbReference type="Proteomes" id="UP000813824"/>
    </source>
</evidence>
<evidence type="ECO:0008006" key="3">
    <source>
        <dbReference type="Google" id="ProtNLM"/>
    </source>
</evidence>
<dbReference type="AlphaFoldDB" id="A0A8K0UGB0"/>
<keyword evidence="2" id="KW-1185">Reference proteome</keyword>
<dbReference type="Gene3D" id="1.20.1280.50">
    <property type="match status" value="1"/>
</dbReference>
<accession>A0A8K0UGB0</accession>
<dbReference type="InterPro" id="IPR032675">
    <property type="entry name" value="LRR_dom_sf"/>
</dbReference>
<dbReference type="Proteomes" id="UP000813824">
    <property type="component" value="Unassembled WGS sequence"/>
</dbReference>
<protein>
    <recommendedName>
        <fullName evidence="3">F-box domain-containing protein</fullName>
    </recommendedName>
</protein>